<accession>A0ABN8LBZ4</accession>
<feature type="transmembrane region" description="Helical" evidence="8">
    <location>
        <begin position="283"/>
        <end position="307"/>
    </location>
</feature>
<keyword evidence="10" id="KW-1185">Reference proteome</keyword>
<feature type="transmembrane region" description="Helical" evidence="8">
    <location>
        <begin position="96"/>
        <end position="117"/>
    </location>
</feature>
<keyword evidence="3" id="KW-1003">Cell membrane</keyword>
<sequence length="439" mass="51179">MSKFLKRFLCNRVSAVSVLPINRCEMQSCLKHTLILFRCLGFFPVEGLTSSNAEDIRFKLKSFYSIYCAFSIMGQVTCLGLNIHCCFISDTLSTGSLINVFMFLATTCYAIILTKIARNWHHVVRKISKIEFNLKATRKTKNVHLGCNIFLYVTFTSLVVEKLIALLFFTKVARVCSEAYETADDKWYIILKCLIPQHLNYSPYATWKFIIFRIVYIQASILSGVINTIVMCLSVYLISYFRDFNRIIKTRKNKSSQFWEKQRYIYTQLENLVKIMNGQLNCLIMFSFLVYLFFICVQLFFVINSYSYRLQNCNERQLNEIMFSTEYILYFTTSTLLPILRALVSWLLAANVHIEAQKPLLYLHEVPDSNYNVDIQRFHLQILYCPISLSGSLFCITRNTILKVVSKIITYELVMLQLNKTSRLHIDLMLENENSTVAN</sequence>
<dbReference type="PANTHER" id="PTHR21421">
    <property type="entry name" value="GUSTATORY RECEPTOR"/>
    <property type="match status" value="1"/>
</dbReference>
<dbReference type="InterPro" id="IPR009318">
    <property type="entry name" value="Gustatory_rcpt"/>
</dbReference>
<keyword evidence="5 8" id="KW-1133">Transmembrane helix</keyword>
<reference evidence="9" key="1">
    <citation type="submission" date="2021-12" db="EMBL/GenBank/DDBJ databases">
        <authorList>
            <person name="King R."/>
        </authorList>
    </citation>
    <scope>NUCLEOTIDE SEQUENCE</scope>
</reference>
<evidence type="ECO:0000313" key="9">
    <source>
        <dbReference type="EMBL" id="CAH2990304.1"/>
    </source>
</evidence>
<protein>
    <recommendedName>
        <fullName evidence="11">Gustatory receptor</fullName>
    </recommendedName>
</protein>
<feature type="transmembrane region" description="Helical" evidence="8">
    <location>
        <begin position="64"/>
        <end position="84"/>
    </location>
</feature>
<gene>
    <name evidence="9" type="ORF">CHILSU_LOCUS9538</name>
</gene>
<evidence type="ECO:0000256" key="7">
    <source>
        <dbReference type="ARBA" id="ARBA00023170"/>
    </source>
</evidence>
<dbReference type="Pfam" id="PF06151">
    <property type="entry name" value="Trehalose_recp"/>
    <property type="match status" value="1"/>
</dbReference>
<evidence type="ECO:0000256" key="5">
    <source>
        <dbReference type="ARBA" id="ARBA00022989"/>
    </source>
</evidence>
<feature type="transmembrane region" description="Helical" evidence="8">
    <location>
        <begin position="327"/>
        <end position="349"/>
    </location>
</feature>
<evidence type="ECO:0000256" key="4">
    <source>
        <dbReference type="ARBA" id="ARBA00022692"/>
    </source>
</evidence>
<evidence type="ECO:0000256" key="6">
    <source>
        <dbReference type="ARBA" id="ARBA00023136"/>
    </source>
</evidence>
<evidence type="ECO:0000256" key="3">
    <source>
        <dbReference type="ARBA" id="ARBA00022475"/>
    </source>
</evidence>
<name>A0ABN8LBZ4_CHISP</name>
<feature type="transmembrane region" description="Helical" evidence="8">
    <location>
        <begin position="149"/>
        <end position="169"/>
    </location>
</feature>
<dbReference type="Proteomes" id="UP001153292">
    <property type="component" value="Chromosome 5"/>
</dbReference>
<evidence type="ECO:0000256" key="8">
    <source>
        <dbReference type="SAM" id="Phobius"/>
    </source>
</evidence>
<evidence type="ECO:0000313" key="10">
    <source>
        <dbReference type="Proteomes" id="UP001153292"/>
    </source>
</evidence>
<keyword evidence="7" id="KW-0675">Receptor</keyword>
<comment type="subcellular location">
    <subcellularLocation>
        <location evidence="1">Cell membrane</location>
        <topology evidence="1">Multi-pass membrane protein</topology>
    </subcellularLocation>
</comment>
<dbReference type="EMBL" id="OU963898">
    <property type="protein sequence ID" value="CAH2990304.1"/>
    <property type="molecule type" value="Genomic_DNA"/>
</dbReference>
<proteinExistence type="inferred from homology"/>
<keyword evidence="4 8" id="KW-0812">Transmembrane</keyword>
<dbReference type="PANTHER" id="PTHR21421:SF29">
    <property type="entry name" value="GUSTATORY RECEPTOR 5A FOR TREHALOSE-RELATED"/>
    <property type="match status" value="1"/>
</dbReference>
<keyword evidence="6 8" id="KW-0472">Membrane</keyword>
<feature type="transmembrane region" description="Helical" evidence="8">
    <location>
        <begin position="210"/>
        <end position="241"/>
    </location>
</feature>
<comment type="similarity">
    <text evidence="2">Belongs to the insect chemoreceptor superfamily. Gustatory receptor (GR) family. Gr5a subfamily.</text>
</comment>
<evidence type="ECO:0000256" key="2">
    <source>
        <dbReference type="ARBA" id="ARBA00005327"/>
    </source>
</evidence>
<organism evidence="9 10">
    <name type="scientific">Chilo suppressalis</name>
    <name type="common">Asiatic rice borer moth</name>
    <dbReference type="NCBI Taxonomy" id="168631"/>
    <lineage>
        <taxon>Eukaryota</taxon>
        <taxon>Metazoa</taxon>
        <taxon>Ecdysozoa</taxon>
        <taxon>Arthropoda</taxon>
        <taxon>Hexapoda</taxon>
        <taxon>Insecta</taxon>
        <taxon>Pterygota</taxon>
        <taxon>Neoptera</taxon>
        <taxon>Endopterygota</taxon>
        <taxon>Lepidoptera</taxon>
        <taxon>Glossata</taxon>
        <taxon>Ditrysia</taxon>
        <taxon>Pyraloidea</taxon>
        <taxon>Crambidae</taxon>
        <taxon>Crambinae</taxon>
        <taxon>Chilo</taxon>
    </lineage>
</organism>
<evidence type="ECO:0008006" key="11">
    <source>
        <dbReference type="Google" id="ProtNLM"/>
    </source>
</evidence>
<evidence type="ECO:0000256" key="1">
    <source>
        <dbReference type="ARBA" id="ARBA00004651"/>
    </source>
</evidence>